<evidence type="ECO:0000313" key="1">
    <source>
        <dbReference type="EMBL" id="TFK08589.1"/>
    </source>
</evidence>
<comment type="caution">
    <text evidence="1">The sequence shown here is derived from an EMBL/GenBank/DDBJ whole genome shotgun (WGS) entry which is preliminary data.</text>
</comment>
<reference evidence="1 2" key="1">
    <citation type="submission" date="2019-04" db="EMBL/GenBank/DDBJ databases">
        <title>Draft genome of the big-headed turtle Platysternon megacephalum.</title>
        <authorList>
            <person name="Gong S."/>
        </authorList>
    </citation>
    <scope>NUCLEOTIDE SEQUENCE [LARGE SCALE GENOMIC DNA]</scope>
    <source>
        <strain evidence="1">DO16091913</strain>
        <tissue evidence="1">Muscle</tissue>
    </source>
</reference>
<keyword evidence="2" id="KW-1185">Reference proteome</keyword>
<organism evidence="1 2">
    <name type="scientific">Platysternon megacephalum</name>
    <name type="common">big-headed turtle</name>
    <dbReference type="NCBI Taxonomy" id="55544"/>
    <lineage>
        <taxon>Eukaryota</taxon>
        <taxon>Metazoa</taxon>
        <taxon>Chordata</taxon>
        <taxon>Craniata</taxon>
        <taxon>Vertebrata</taxon>
        <taxon>Euteleostomi</taxon>
        <taxon>Archelosauria</taxon>
        <taxon>Testudinata</taxon>
        <taxon>Testudines</taxon>
        <taxon>Cryptodira</taxon>
        <taxon>Durocryptodira</taxon>
        <taxon>Testudinoidea</taxon>
        <taxon>Platysternidae</taxon>
        <taxon>Platysternon</taxon>
    </lineage>
</organism>
<evidence type="ECO:0000313" key="2">
    <source>
        <dbReference type="Proteomes" id="UP000297703"/>
    </source>
</evidence>
<name>A0A4D9ECX8_9SAUR</name>
<dbReference type="EMBL" id="QXTE01000067">
    <property type="protein sequence ID" value="TFK08589.1"/>
    <property type="molecule type" value="Genomic_DNA"/>
</dbReference>
<reference evidence="1 2" key="2">
    <citation type="submission" date="2019-04" db="EMBL/GenBank/DDBJ databases">
        <title>The genome sequence of big-headed turtle.</title>
        <authorList>
            <person name="Gong S."/>
        </authorList>
    </citation>
    <scope>NUCLEOTIDE SEQUENCE [LARGE SCALE GENOMIC DNA]</scope>
    <source>
        <strain evidence="1">DO16091913</strain>
        <tissue evidence="1">Muscle</tissue>
    </source>
</reference>
<protein>
    <submittedName>
        <fullName evidence="1">Gap junction alpha-5 protein</fullName>
    </submittedName>
</protein>
<accession>A0A4D9ECX8</accession>
<gene>
    <name evidence="1" type="ORF">DR999_PMT08478</name>
</gene>
<dbReference type="Proteomes" id="UP000297703">
    <property type="component" value="Unassembled WGS sequence"/>
</dbReference>
<proteinExistence type="predicted"/>
<sequence length="173" mass="19445">MGKIMSYDAEEKLALIVCMECITPWCRTYRLHMMTELLLWFKCCWLLLSVLKISGPIPSTLYLYGAPSLAQRARFLLCLQILPQTLLLLQSAPRITQAFMQTSSISFTVVAVINGGPKDHCPLEAETGTTNAPERKQGMEQKASPELIRLNFSICLLVTVEINTHANICWVPE</sequence>
<dbReference type="AlphaFoldDB" id="A0A4D9ECX8"/>